<dbReference type="PANTHER" id="PTHR21504:SF1">
    <property type="entry name" value="IG-LIKE DOMAIN-CONTAINING PROTEIN-RELATED"/>
    <property type="match status" value="1"/>
</dbReference>
<dbReference type="EMBL" id="DS268417">
    <property type="protein sequence ID" value="EFO83635.1"/>
    <property type="molecule type" value="Genomic_DNA"/>
</dbReference>
<dbReference type="Proteomes" id="UP000008281">
    <property type="component" value="Unassembled WGS sequence"/>
</dbReference>
<evidence type="ECO:0000256" key="1">
    <source>
        <dbReference type="SAM" id="MobiDB-lite"/>
    </source>
</evidence>
<dbReference type="GO" id="GO:0006914">
    <property type="term" value="P:autophagy"/>
    <property type="evidence" value="ECO:0007669"/>
    <property type="project" value="InterPro"/>
</dbReference>
<protein>
    <submittedName>
        <fullName evidence="2">Uncharacterized protein</fullName>
    </submittedName>
</protein>
<organism evidence="3">
    <name type="scientific">Caenorhabditis remanei</name>
    <name type="common">Caenorhabditis vulgaris</name>
    <dbReference type="NCBI Taxonomy" id="31234"/>
    <lineage>
        <taxon>Eukaryota</taxon>
        <taxon>Metazoa</taxon>
        <taxon>Ecdysozoa</taxon>
        <taxon>Nematoda</taxon>
        <taxon>Chromadorea</taxon>
        <taxon>Rhabditida</taxon>
        <taxon>Rhabditina</taxon>
        <taxon>Rhabditomorpha</taxon>
        <taxon>Rhabditoidea</taxon>
        <taxon>Rhabditidae</taxon>
        <taxon>Peloderinae</taxon>
        <taxon>Caenorhabditis</taxon>
    </lineage>
</organism>
<feature type="compositionally biased region" description="Acidic residues" evidence="1">
    <location>
        <begin position="454"/>
        <end position="473"/>
    </location>
</feature>
<keyword evidence="3" id="KW-1185">Reference proteome</keyword>
<dbReference type="GeneID" id="9811144"/>
<dbReference type="eggNOG" id="ENOG502RT8B">
    <property type="taxonomic scope" value="Eukaryota"/>
</dbReference>
<feature type="compositionally biased region" description="Acidic residues" evidence="1">
    <location>
        <begin position="416"/>
        <end position="443"/>
    </location>
</feature>
<dbReference type="CTD" id="9811144"/>
<gene>
    <name evidence="2" type="ORF">CRE_03024</name>
</gene>
<dbReference type="KEGG" id="crq:GCK72_010967"/>
<dbReference type="InterPro" id="IPR039908">
    <property type="entry name" value="Sepa-1"/>
</dbReference>
<dbReference type="PANTHER" id="PTHR21504">
    <property type="entry name" value="IG-LIKE DOMAIN-CONTAINING PROTEIN-RELATED-RELATED"/>
    <property type="match status" value="1"/>
</dbReference>
<dbReference type="OMA" id="IVMIENS"/>
<dbReference type="STRING" id="31234.E3LW62"/>
<dbReference type="HOGENOM" id="CLU_572724_0_0_1"/>
<dbReference type="OrthoDB" id="5877238at2759"/>
<feature type="region of interest" description="Disordered" evidence="1">
    <location>
        <begin position="411"/>
        <end position="477"/>
    </location>
</feature>
<evidence type="ECO:0000313" key="2">
    <source>
        <dbReference type="EMBL" id="EFO83635.1"/>
    </source>
</evidence>
<reference evidence="2" key="1">
    <citation type="submission" date="2007-07" db="EMBL/GenBank/DDBJ databases">
        <title>PCAP assembly of the Caenorhabditis remanei genome.</title>
        <authorList>
            <consortium name="The Caenorhabditis remanei Sequencing Consortium"/>
            <person name="Wilson R.K."/>
        </authorList>
    </citation>
    <scope>NUCLEOTIDE SEQUENCE [LARGE SCALE GENOMIC DNA]</scope>
    <source>
        <strain evidence="2">PB4641</strain>
    </source>
</reference>
<dbReference type="FunCoup" id="E3LW62">
    <property type="interactions" value="1198"/>
</dbReference>
<dbReference type="RefSeq" id="XP_003111774.2">
    <property type="nucleotide sequence ID" value="XM_003111726.2"/>
</dbReference>
<dbReference type="AlphaFoldDB" id="E3LW62"/>
<sequence>MYYPYATHATGMPLITRMPQNNYNPYFAHSNQQRQYGAYGAPIYQSGPSTKTYVHQCPALNATIFKVVQRDGYSKDFRFDSKTQKMVQPPVTTVNEEDLYPEYGIFSDRLQKEMMIAFNRATSKMEQYIYSLESGQFEQVEDPDLKYHVGNRSPSSIVMIIDDWKGRMSIEKGKDGSVKKMVWVRGQWIQIPSRPVKTLEESEEVGEEAEKDPYTRTLPQYKIRYCPHSQKEVIFYLHRDDYLTFAYDETTREMRGGFQCFLCPRFVSESHLFPRYSEFSTSLNTHVIHVWNTETEQMEKYIYDASKFQFQQIYCPEAEFNPEKSMSSNILFVASLENTKSIVMRGNDGRLKKEGYCMIRGEYVDIPPNVVRTFLVQRREQKELKLVKMMENNKRFGNENKDLEAETIETMKYSEEESSNDSSESEEESSDEEYSQYSEDEDKDYSLADLSKCDDEESEKVSEDSEESSEEEDIIRGLSHLQLTTEKEIDRLRKLRKLVLSNGLNNNL</sequence>
<accession>E3LW62</accession>
<proteinExistence type="predicted"/>
<evidence type="ECO:0000313" key="3">
    <source>
        <dbReference type="Proteomes" id="UP000008281"/>
    </source>
</evidence>
<name>E3LW62_CAERE</name>
<dbReference type="InParanoid" id="E3LW62"/>